<evidence type="ECO:0008006" key="3">
    <source>
        <dbReference type="Google" id="ProtNLM"/>
    </source>
</evidence>
<protein>
    <recommendedName>
        <fullName evidence="3">SnoaL-like domain-containing protein</fullName>
    </recommendedName>
</protein>
<sequence length="305" mass="35912">MRLSLNFLVVLLFVSTCLLSQKKNGTIFIEHEAIDKTVNLWKAFENGDKETFLSYFADSVYILSNGKLSNWTKKSLGESLEWWNKEFENLKITDQKPAFPDALEYKEGGLWVQDWQLMTGRHIESGINLKLPVHRLYSFNKDGKITSLHSYYNNDIFEEIRNSKMTKENGTVYINHPYIITIRKAMNAFIDKDIDKWSSFYAPNASFIYSSMSPDQYLKLEENKDMLTKTFFTSGKEYKVEQIGYPDCIYYAKSDDYAVFSWWKMTIKKNDKKYEYVFMLTDSFDKEGKIISEYIYSSSNHIEGW</sequence>
<evidence type="ECO:0000313" key="1">
    <source>
        <dbReference type="EMBL" id="MCW3786440.1"/>
    </source>
</evidence>
<dbReference type="Gene3D" id="3.10.450.50">
    <property type="match status" value="2"/>
</dbReference>
<accession>A0AAE3M445</accession>
<organism evidence="1 2">
    <name type="scientific">Plebeiibacterium sediminum</name>
    <dbReference type="NCBI Taxonomy" id="2992112"/>
    <lineage>
        <taxon>Bacteria</taxon>
        <taxon>Pseudomonadati</taxon>
        <taxon>Bacteroidota</taxon>
        <taxon>Bacteroidia</taxon>
        <taxon>Marinilabiliales</taxon>
        <taxon>Marinilabiliaceae</taxon>
        <taxon>Plebeiibacterium</taxon>
    </lineage>
</organism>
<dbReference type="AlphaFoldDB" id="A0AAE3M445"/>
<dbReference type="Proteomes" id="UP001209229">
    <property type="component" value="Unassembled WGS sequence"/>
</dbReference>
<proteinExistence type="predicted"/>
<comment type="caution">
    <text evidence="1">The sequence shown here is derived from an EMBL/GenBank/DDBJ whole genome shotgun (WGS) entry which is preliminary data.</text>
</comment>
<name>A0AAE3M445_9BACT</name>
<evidence type="ECO:0000313" key="2">
    <source>
        <dbReference type="Proteomes" id="UP001209229"/>
    </source>
</evidence>
<dbReference type="EMBL" id="JAPDPJ010000014">
    <property type="protein sequence ID" value="MCW3786440.1"/>
    <property type="molecule type" value="Genomic_DNA"/>
</dbReference>
<reference evidence="1" key="1">
    <citation type="submission" date="2022-10" db="EMBL/GenBank/DDBJ databases">
        <authorList>
            <person name="Yu W.X."/>
        </authorList>
    </citation>
    <scope>NUCLEOTIDE SEQUENCE</scope>
    <source>
        <strain evidence="1">AAT</strain>
    </source>
</reference>
<gene>
    <name evidence="1" type="ORF">OM075_08170</name>
</gene>
<dbReference type="SUPFAM" id="SSF54427">
    <property type="entry name" value="NTF2-like"/>
    <property type="match status" value="2"/>
</dbReference>
<keyword evidence="2" id="KW-1185">Reference proteome</keyword>
<dbReference type="RefSeq" id="WP_301190005.1">
    <property type="nucleotide sequence ID" value="NZ_JAPDPJ010000014.1"/>
</dbReference>
<dbReference type="InterPro" id="IPR032710">
    <property type="entry name" value="NTF2-like_dom_sf"/>
</dbReference>